<comment type="caution">
    <text evidence="1">The sequence shown here is derived from an EMBL/GenBank/DDBJ whole genome shotgun (WGS) entry which is preliminary data.</text>
</comment>
<evidence type="ECO:0000313" key="2">
    <source>
        <dbReference type="Proteomes" id="UP001597476"/>
    </source>
</evidence>
<dbReference type="Pfam" id="PF13715">
    <property type="entry name" value="CarbopepD_reg_2"/>
    <property type="match status" value="1"/>
</dbReference>
<protein>
    <submittedName>
        <fullName evidence="1">Carboxypeptidase-like regulatory domain-containing protein</fullName>
    </submittedName>
</protein>
<reference evidence="2" key="1">
    <citation type="journal article" date="2019" name="Int. J. Syst. Evol. Microbiol.">
        <title>The Global Catalogue of Microorganisms (GCM) 10K type strain sequencing project: providing services to taxonomists for standard genome sequencing and annotation.</title>
        <authorList>
            <consortium name="The Broad Institute Genomics Platform"/>
            <consortium name="The Broad Institute Genome Sequencing Center for Infectious Disease"/>
            <person name="Wu L."/>
            <person name="Ma J."/>
        </authorList>
    </citation>
    <scope>NUCLEOTIDE SEQUENCE [LARGE SCALE GENOMIC DNA]</scope>
    <source>
        <strain evidence="2">KCTC 42398</strain>
    </source>
</reference>
<dbReference type="Proteomes" id="UP001597476">
    <property type="component" value="Unassembled WGS sequence"/>
</dbReference>
<dbReference type="EMBL" id="JBHULY010000016">
    <property type="protein sequence ID" value="MFD2726290.1"/>
    <property type="molecule type" value="Genomic_DNA"/>
</dbReference>
<sequence length="206" mass="22896">MKTHFSISINNPCTERFSQFKQTSTGGFCNSCQKEVIDFRRMSDEQILNYLELKQGNTCGHFKSSQINRAMKTSNTPKFLKVAAIAIFSLFSLNSIQAQDKSNTKTEQVQRDLLSGVIQDESGPLAGASIVLKGTKIGVTADFEGKFQFPKALKKGDILVVSYIGYEPQNIEITEHQKFLKVQLTGDDIDLLGAVQTNKIYNSKGK</sequence>
<dbReference type="RefSeq" id="WP_380291083.1">
    <property type="nucleotide sequence ID" value="NZ_JBHULY010000016.1"/>
</dbReference>
<dbReference type="Gene3D" id="2.60.40.1120">
    <property type="entry name" value="Carboxypeptidase-like, regulatory domain"/>
    <property type="match status" value="1"/>
</dbReference>
<organism evidence="1 2">
    <name type="scientific">Hyunsoonleella rubra</name>
    <dbReference type="NCBI Taxonomy" id="1737062"/>
    <lineage>
        <taxon>Bacteria</taxon>
        <taxon>Pseudomonadati</taxon>
        <taxon>Bacteroidota</taxon>
        <taxon>Flavobacteriia</taxon>
        <taxon>Flavobacteriales</taxon>
        <taxon>Flavobacteriaceae</taxon>
    </lineage>
</organism>
<name>A0ABW5TCV3_9FLAO</name>
<dbReference type="SUPFAM" id="SSF49464">
    <property type="entry name" value="Carboxypeptidase regulatory domain-like"/>
    <property type="match status" value="1"/>
</dbReference>
<proteinExistence type="predicted"/>
<keyword evidence="2" id="KW-1185">Reference proteome</keyword>
<dbReference type="InterPro" id="IPR008969">
    <property type="entry name" value="CarboxyPept-like_regulatory"/>
</dbReference>
<evidence type="ECO:0000313" key="1">
    <source>
        <dbReference type="EMBL" id="MFD2726290.1"/>
    </source>
</evidence>
<accession>A0ABW5TCV3</accession>
<gene>
    <name evidence="1" type="ORF">ACFSR8_08695</name>
</gene>